<name>A0A1Y4MKU3_9FIRM</name>
<proteinExistence type="predicted"/>
<dbReference type="RefSeq" id="WP_087301867.1">
    <property type="nucleotide sequence ID" value="NZ_NFKP01000015.1"/>
</dbReference>
<comment type="caution">
    <text evidence="1">The sequence shown here is derived from an EMBL/GenBank/DDBJ whole genome shotgun (WGS) entry which is preliminary data.</text>
</comment>
<organism evidence="1">
    <name type="scientific">Anaerotruncus colihominis</name>
    <dbReference type="NCBI Taxonomy" id="169435"/>
    <lineage>
        <taxon>Bacteria</taxon>
        <taxon>Bacillati</taxon>
        <taxon>Bacillota</taxon>
        <taxon>Clostridia</taxon>
        <taxon>Eubacteriales</taxon>
        <taxon>Oscillospiraceae</taxon>
        <taxon>Anaerotruncus</taxon>
    </lineage>
</organism>
<dbReference type="Gene3D" id="2.70.70.10">
    <property type="entry name" value="Glucose Permease (Domain IIA)"/>
    <property type="match status" value="1"/>
</dbReference>
<dbReference type="Proteomes" id="UP000196386">
    <property type="component" value="Unassembled WGS sequence"/>
</dbReference>
<accession>A0A1Y4MKU3</accession>
<protein>
    <submittedName>
        <fullName evidence="1">Uncharacterized protein</fullName>
    </submittedName>
</protein>
<dbReference type="InterPro" id="IPR011055">
    <property type="entry name" value="Dup_hybrid_motif"/>
</dbReference>
<sequence>MSGTGFARVWGYFLNDAVEKYAKDLNDYFITLDEAKQGGEPAETEQAPERENDLFAVISKEQEREELLRTNEAIKTTELYRMTSVSNYGLWGKWYDSGNGWHRGIDICPGGNVHVFWPGVILERGRDANEVEYYVSIYSEDINATIIYMHLNISNEEIALLNGTAKKIIAAGEHVGIGTILGTQGKVMWYVVSMRDRAK</sequence>
<gene>
    <name evidence="1" type="ORF">B5F11_12480</name>
</gene>
<dbReference type="EMBL" id="NFKP01000015">
    <property type="protein sequence ID" value="OUP68739.1"/>
    <property type="molecule type" value="Genomic_DNA"/>
</dbReference>
<evidence type="ECO:0000313" key="1">
    <source>
        <dbReference type="EMBL" id="OUP68739.1"/>
    </source>
</evidence>
<reference evidence="1" key="1">
    <citation type="journal article" date="2018" name="BMC Genomics">
        <title>Whole genome sequencing and function prediction of 133 gut anaerobes isolated from chicken caecum in pure cultures.</title>
        <authorList>
            <person name="Medvecky M."/>
            <person name="Cejkova D."/>
            <person name="Polansky O."/>
            <person name="Karasova D."/>
            <person name="Kubasova T."/>
            <person name="Cizek A."/>
            <person name="Rychlik I."/>
        </authorList>
    </citation>
    <scope>NUCLEOTIDE SEQUENCE</scope>
    <source>
        <strain evidence="1">An175</strain>
    </source>
</reference>
<dbReference type="AlphaFoldDB" id="A0A1Y4MKU3"/>